<dbReference type="SUPFAM" id="SSF56784">
    <property type="entry name" value="HAD-like"/>
    <property type="match status" value="1"/>
</dbReference>
<dbReference type="InterPro" id="IPR044999">
    <property type="entry name" value="CbbY-like"/>
</dbReference>
<evidence type="ECO:0000313" key="1">
    <source>
        <dbReference type="EMBL" id="CAA9476741.1"/>
    </source>
</evidence>
<reference evidence="1" key="1">
    <citation type="submission" date="2020-02" db="EMBL/GenBank/DDBJ databases">
        <authorList>
            <person name="Meier V. D."/>
        </authorList>
    </citation>
    <scope>NUCLEOTIDE SEQUENCE</scope>
    <source>
        <strain evidence="1">AVDCRST_MAG53</strain>
    </source>
</reference>
<dbReference type="Gene3D" id="1.10.150.240">
    <property type="entry name" value="Putative phosphatase, domain 2"/>
    <property type="match status" value="1"/>
</dbReference>
<organism evidence="1">
    <name type="scientific">uncultured Solirubrobacteraceae bacterium</name>
    <dbReference type="NCBI Taxonomy" id="1162706"/>
    <lineage>
        <taxon>Bacteria</taxon>
        <taxon>Bacillati</taxon>
        <taxon>Actinomycetota</taxon>
        <taxon>Thermoleophilia</taxon>
        <taxon>Solirubrobacterales</taxon>
        <taxon>Solirubrobacteraceae</taxon>
        <taxon>environmental samples</taxon>
    </lineage>
</organism>
<dbReference type="PANTHER" id="PTHR42896:SF2">
    <property type="entry name" value="CBBY-LIKE PROTEIN"/>
    <property type="match status" value="1"/>
</dbReference>
<dbReference type="NCBIfam" id="TIGR01509">
    <property type="entry name" value="HAD-SF-IA-v3"/>
    <property type="match status" value="1"/>
</dbReference>
<dbReference type="Gene3D" id="3.40.50.1000">
    <property type="entry name" value="HAD superfamily/HAD-like"/>
    <property type="match status" value="1"/>
</dbReference>
<dbReference type="AlphaFoldDB" id="A0A6J4RLA2"/>
<gene>
    <name evidence="1" type="ORF">AVDCRST_MAG53-366</name>
</gene>
<dbReference type="GO" id="GO:0016787">
    <property type="term" value="F:hydrolase activity"/>
    <property type="evidence" value="ECO:0007669"/>
    <property type="project" value="InterPro"/>
</dbReference>
<sequence length="305" mass="33999">MTVRRREEIADLIVEDDLHGSGDRVARRRHESRRCWLRNYGRMQEPQRFRDGARLEAVVLDVDGTLVDSERDGHRVAFNRAFEEAGLADRWDVERYGELLTVTGGERRLDAYFQEQGMPADERQPLASSLHRRKTELFTEIASQGEIEPRRGVPEFLDELAGAGVRLAVATTGSRRWVDPLLERLFGLERFEAIIGSEEAPERKPDPSAYELALKRLSLSAPAAPAVEDSNNGLRAAKAAGLACVIVTNDYSREQDFGDADLVLDGFGDSESRASVLADPHRLEPPGRLDVDTLRRLVAAGPSAR</sequence>
<dbReference type="InterPro" id="IPR023198">
    <property type="entry name" value="PGP-like_dom2"/>
</dbReference>
<dbReference type="Pfam" id="PF00702">
    <property type="entry name" value="Hydrolase"/>
    <property type="match status" value="1"/>
</dbReference>
<dbReference type="InterPro" id="IPR023214">
    <property type="entry name" value="HAD_sf"/>
</dbReference>
<dbReference type="PANTHER" id="PTHR42896">
    <property type="entry name" value="XYLULOSE-1,5-BISPHOSPHATE (XUBP) PHOSPHATASE"/>
    <property type="match status" value="1"/>
</dbReference>
<protein>
    <submittedName>
        <fullName evidence="1">Xylulose-1,5-bisphosphate phosphatase CbbY, converts this Rubisco inhibiting byproduct to xylulose-5P</fullName>
    </submittedName>
</protein>
<dbReference type="EMBL" id="CADCVR010000015">
    <property type="protein sequence ID" value="CAA9476741.1"/>
    <property type="molecule type" value="Genomic_DNA"/>
</dbReference>
<dbReference type="InterPro" id="IPR036412">
    <property type="entry name" value="HAD-like_sf"/>
</dbReference>
<name>A0A6J4RLA2_9ACTN</name>
<accession>A0A6J4RLA2</accession>
<dbReference type="SFLD" id="SFLDG01129">
    <property type="entry name" value="C1.5:_HAD__Beta-PGM__Phosphata"/>
    <property type="match status" value="1"/>
</dbReference>
<proteinExistence type="predicted"/>
<dbReference type="PRINTS" id="PR00413">
    <property type="entry name" value="HADHALOGNASE"/>
</dbReference>
<dbReference type="InterPro" id="IPR006439">
    <property type="entry name" value="HAD-SF_hydro_IA"/>
</dbReference>
<dbReference type="SFLD" id="SFLDS00003">
    <property type="entry name" value="Haloacid_Dehalogenase"/>
    <property type="match status" value="1"/>
</dbReference>